<comment type="caution">
    <text evidence="4">The sequence shown here is derived from an EMBL/GenBank/DDBJ whole genome shotgun (WGS) entry which is preliminary data.</text>
</comment>
<sequence length="247" mass="27522">MNTSCADSAPSSDCRPRLALFDLDHTLLPLDSDYEWGQFTAREGLVDGEAYTRRNAEFFEQYRAGTLDLHAYILFATEAIRKLGPQAAHAARERFLRDVIAPAIQAPALALLEQHRSQGDTLVIVTATNEFITRPIAARLGVEHLLAVQLQRDGSGWYNGLIDGVPTLREGKVHRVQAWLGERGLDWPQVHTTFYSDSTNDLALLEKVDVPVATNPDPHLRQLARSRGWQVLDLFEPSPETTGDLPT</sequence>
<dbReference type="Proteomes" id="UP000050580">
    <property type="component" value="Unassembled WGS sequence"/>
</dbReference>
<dbReference type="NCBIfam" id="TIGR01488">
    <property type="entry name" value="HAD-SF-IB"/>
    <property type="match status" value="1"/>
</dbReference>
<dbReference type="STRING" id="1610491.AAV94_05170"/>
<gene>
    <name evidence="4" type="ORF">AAV94_05170</name>
</gene>
<dbReference type="InterPro" id="IPR036412">
    <property type="entry name" value="HAD-like_sf"/>
</dbReference>
<dbReference type="GO" id="GO:0016787">
    <property type="term" value="F:hydrolase activity"/>
    <property type="evidence" value="ECO:0007669"/>
    <property type="project" value="UniProtKB-KW"/>
</dbReference>
<dbReference type="InterPro" id="IPR006385">
    <property type="entry name" value="HAD_hydro_SerB1"/>
</dbReference>
<dbReference type="InterPro" id="IPR023214">
    <property type="entry name" value="HAD_sf"/>
</dbReference>
<keyword evidence="3" id="KW-0460">Magnesium</keyword>
<dbReference type="PANTHER" id="PTHR43344">
    <property type="entry name" value="PHOSPHOSERINE PHOSPHATASE"/>
    <property type="match status" value="1"/>
</dbReference>
<dbReference type="GO" id="GO:0046872">
    <property type="term" value="F:metal ion binding"/>
    <property type="evidence" value="ECO:0007669"/>
    <property type="project" value="UniProtKB-KW"/>
</dbReference>
<keyword evidence="1" id="KW-0479">Metal-binding</keyword>
<dbReference type="EMBL" id="LBNQ01000019">
    <property type="protein sequence ID" value="KKW68535.1"/>
    <property type="molecule type" value="Genomic_DNA"/>
</dbReference>
<dbReference type="NCBIfam" id="TIGR01490">
    <property type="entry name" value="HAD-SF-IB-hyp1"/>
    <property type="match status" value="1"/>
</dbReference>
<reference evidence="4 5" key="1">
    <citation type="submission" date="2015-05" db="EMBL/GenBank/DDBJ databases">
        <title>Draft genome sequence of Lampropedia sp. CT6, isolated from the microbial mat of a hot water spring, located at Manikaran, India.</title>
        <authorList>
            <person name="Tripathi C."/>
            <person name="Rani P."/>
            <person name="Mahato N.K."/>
            <person name="Lal R."/>
        </authorList>
    </citation>
    <scope>NUCLEOTIDE SEQUENCE [LARGE SCALE GENOMIC DNA]</scope>
    <source>
        <strain evidence="4 5">CT6</strain>
    </source>
</reference>
<evidence type="ECO:0000256" key="2">
    <source>
        <dbReference type="ARBA" id="ARBA00022801"/>
    </source>
</evidence>
<evidence type="ECO:0000313" key="5">
    <source>
        <dbReference type="Proteomes" id="UP000050580"/>
    </source>
</evidence>
<keyword evidence="2" id="KW-0378">Hydrolase</keyword>
<proteinExistence type="predicted"/>
<dbReference type="PANTHER" id="PTHR43344:SF13">
    <property type="entry name" value="PHOSPHATASE RV3661-RELATED"/>
    <property type="match status" value="1"/>
</dbReference>
<name>A0A0U1Q1R8_9BURK</name>
<dbReference type="CDD" id="cd02612">
    <property type="entry name" value="HAD_PGPPase"/>
    <property type="match status" value="1"/>
</dbReference>
<dbReference type="Gene3D" id="3.40.50.1000">
    <property type="entry name" value="HAD superfamily/HAD-like"/>
    <property type="match status" value="1"/>
</dbReference>
<dbReference type="AlphaFoldDB" id="A0A0U1Q1R8"/>
<dbReference type="InterPro" id="IPR050582">
    <property type="entry name" value="HAD-like_SerB"/>
</dbReference>
<dbReference type="SUPFAM" id="SSF56784">
    <property type="entry name" value="HAD-like"/>
    <property type="match status" value="1"/>
</dbReference>
<dbReference type="OrthoDB" id="9784466at2"/>
<protein>
    <submittedName>
        <fullName evidence="4">Phosphoserine phosphatase</fullName>
    </submittedName>
</protein>
<keyword evidence="5" id="KW-1185">Reference proteome</keyword>
<evidence type="ECO:0000256" key="1">
    <source>
        <dbReference type="ARBA" id="ARBA00022723"/>
    </source>
</evidence>
<dbReference type="RefSeq" id="WP_046741306.1">
    <property type="nucleotide sequence ID" value="NZ_LBNQ01000019.1"/>
</dbReference>
<accession>A0A0U1Q1R8</accession>
<organism evidence="4 5">
    <name type="scientific">Lampropedia cohaerens</name>
    <dbReference type="NCBI Taxonomy" id="1610491"/>
    <lineage>
        <taxon>Bacteria</taxon>
        <taxon>Pseudomonadati</taxon>
        <taxon>Pseudomonadota</taxon>
        <taxon>Betaproteobacteria</taxon>
        <taxon>Burkholderiales</taxon>
        <taxon>Comamonadaceae</taxon>
        <taxon>Lampropedia</taxon>
    </lineage>
</organism>
<evidence type="ECO:0000313" key="4">
    <source>
        <dbReference type="EMBL" id="KKW68535.1"/>
    </source>
</evidence>
<dbReference type="PATRIC" id="fig|1610491.3.peg.1101"/>
<dbReference type="Pfam" id="PF12710">
    <property type="entry name" value="HAD"/>
    <property type="match status" value="1"/>
</dbReference>
<dbReference type="Gene3D" id="1.20.1440.100">
    <property type="entry name" value="SG protein - dephosphorylation function"/>
    <property type="match status" value="1"/>
</dbReference>
<evidence type="ECO:0000256" key="3">
    <source>
        <dbReference type="ARBA" id="ARBA00022842"/>
    </source>
</evidence>